<dbReference type="PANTHER" id="PTHR47706:SF10">
    <property type="entry name" value="NMRA-LIKE DOMAIN-CONTAINING PROTEIN"/>
    <property type="match status" value="1"/>
</dbReference>
<keyword evidence="2" id="KW-0521">NADP</keyword>
<dbReference type="OrthoDB" id="419598at2759"/>
<dbReference type="EMBL" id="NRDI02000003">
    <property type="protein sequence ID" value="KAI1517878.1"/>
    <property type="molecule type" value="Genomic_DNA"/>
</dbReference>
<evidence type="ECO:0000256" key="1">
    <source>
        <dbReference type="ARBA" id="ARBA00005725"/>
    </source>
</evidence>
<reference evidence="6" key="2">
    <citation type="submission" date="2021-05" db="EMBL/GenBank/DDBJ databases">
        <authorList>
            <person name="Moolhuijzen P.M."/>
            <person name="Moffat C.S."/>
        </authorList>
    </citation>
    <scope>NUCLEOTIDE SEQUENCE</scope>
    <source>
        <strain evidence="6">86-124</strain>
    </source>
</reference>
<gene>
    <name evidence="6" type="ORF">Ptr86124_003179</name>
    <name evidence="5" type="ORF">PtrM4_026740</name>
</gene>
<evidence type="ECO:0000259" key="4">
    <source>
        <dbReference type="Pfam" id="PF13460"/>
    </source>
</evidence>
<organism evidence="5 7">
    <name type="scientific">Pyrenophora tritici-repentis</name>
    <dbReference type="NCBI Taxonomy" id="45151"/>
    <lineage>
        <taxon>Eukaryota</taxon>
        <taxon>Fungi</taxon>
        <taxon>Dikarya</taxon>
        <taxon>Ascomycota</taxon>
        <taxon>Pezizomycotina</taxon>
        <taxon>Dothideomycetes</taxon>
        <taxon>Pleosporomycetidae</taxon>
        <taxon>Pleosporales</taxon>
        <taxon>Pleosporineae</taxon>
        <taxon>Pleosporaceae</taxon>
        <taxon>Pyrenophora</taxon>
    </lineage>
</organism>
<dbReference type="PANTHER" id="PTHR47706">
    <property type="entry name" value="NMRA-LIKE FAMILY PROTEIN"/>
    <property type="match status" value="1"/>
</dbReference>
<dbReference type="Pfam" id="PF13460">
    <property type="entry name" value="NAD_binding_10"/>
    <property type="match status" value="1"/>
</dbReference>
<dbReference type="Proteomes" id="UP000245464">
    <property type="component" value="Chromosome 1"/>
</dbReference>
<evidence type="ECO:0000256" key="2">
    <source>
        <dbReference type="ARBA" id="ARBA00022857"/>
    </source>
</evidence>
<dbReference type="InterPro" id="IPR036291">
    <property type="entry name" value="NAD(P)-bd_dom_sf"/>
</dbReference>
<name>A0A2W1DKF4_9PLEO</name>
<evidence type="ECO:0000313" key="5">
    <source>
        <dbReference type="EMBL" id="KAF7578434.1"/>
    </source>
</evidence>
<keyword evidence="8" id="KW-1185">Reference proteome</keyword>
<evidence type="ECO:0000313" key="6">
    <source>
        <dbReference type="EMBL" id="KAI1517878.1"/>
    </source>
</evidence>
<feature type="domain" description="NAD(P)-binding" evidence="4">
    <location>
        <begin position="12"/>
        <end position="151"/>
    </location>
</feature>
<dbReference type="GO" id="GO:0016491">
    <property type="term" value="F:oxidoreductase activity"/>
    <property type="evidence" value="ECO:0007669"/>
    <property type="project" value="UniProtKB-KW"/>
</dbReference>
<keyword evidence="3" id="KW-0560">Oxidoreductase</keyword>
<proteinExistence type="inferred from homology"/>
<reference evidence="8" key="4">
    <citation type="journal article" date="2022" name="Microb. Genom.">
        <title>A global pangenome for the wheat fungal pathogen Pyrenophora tritici-repentis and prediction of effector protein structural homology.</title>
        <authorList>
            <person name="Moolhuijzen P.M."/>
            <person name="See P.T."/>
            <person name="Shi G."/>
            <person name="Powell H.R."/>
            <person name="Cockram J."/>
            <person name="Jorgensen L.N."/>
            <person name="Benslimane H."/>
            <person name="Strelkov S.E."/>
            <person name="Turner J."/>
            <person name="Liu Z."/>
            <person name="Moffat C.S."/>
        </authorList>
    </citation>
    <scope>NUCLEOTIDE SEQUENCE [LARGE SCALE GENOMIC DNA]</scope>
</reference>
<dbReference type="AlphaFoldDB" id="A0A2W1DKF4"/>
<protein>
    <submittedName>
        <fullName evidence="6">Isoflavone reductase family protein</fullName>
    </submittedName>
    <submittedName>
        <fullName evidence="5">Putative NADH-flavin reductase</fullName>
    </submittedName>
</protein>
<dbReference type="InterPro" id="IPR051609">
    <property type="entry name" value="NmrA/Isoflavone_reductase-like"/>
</dbReference>
<sequence length="337" mass="37266">MELKNIAILGPGGNVGKAIITELLKYSPRFSITAITRQTSTYTAPPNTSITHKTVDYSSLESLKHAFHGQDAIVNCITGGATQYEPSKIIIDAAIAADVKFFFANEFVGHVTSERFKSLPESFAGAKYRIREYLEEVGKAGKIAWTSLNGGPFFDMWLTKGPAGFSIPTKEARIYGTGNNPLYWTPLPTIALAAANMLRNPQPIRNRPIYIYPFINAETKPTQNALLHAIESVLDTKFTVEHIDVAKINQNAMIILEREKEEKVIAGGQRGNALKGLNISNQFYEPLRANNFTQLVENETVGVEDMTVEEAVRDAVELYGRDCKVVEGMFKVEACEV</sequence>
<accession>A0A2W1DKF4</accession>
<dbReference type="OMA" id="LYWTPLP"/>
<evidence type="ECO:0000313" key="7">
    <source>
        <dbReference type="Proteomes" id="UP000245464"/>
    </source>
</evidence>
<dbReference type="InterPro" id="IPR016040">
    <property type="entry name" value="NAD(P)-bd_dom"/>
</dbReference>
<dbReference type="EMBL" id="NQIK02000001">
    <property type="protein sequence ID" value="KAF7578434.1"/>
    <property type="molecule type" value="Genomic_DNA"/>
</dbReference>
<evidence type="ECO:0000256" key="3">
    <source>
        <dbReference type="ARBA" id="ARBA00023002"/>
    </source>
</evidence>
<dbReference type="Proteomes" id="UP000249757">
    <property type="component" value="Unassembled WGS sequence"/>
</dbReference>
<dbReference type="SUPFAM" id="SSF51735">
    <property type="entry name" value="NAD(P)-binding Rossmann-fold domains"/>
    <property type="match status" value="1"/>
</dbReference>
<dbReference type="Gene3D" id="3.40.50.720">
    <property type="entry name" value="NAD(P)-binding Rossmann-like Domain"/>
    <property type="match status" value="1"/>
</dbReference>
<comment type="caution">
    <text evidence="5">The sequence shown here is derived from an EMBL/GenBank/DDBJ whole genome shotgun (WGS) entry which is preliminary data.</text>
</comment>
<reference evidence="5" key="1">
    <citation type="journal article" date="2018" name="BMC Genomics">
        <title>Comparative genomics of the wheat fungal pathogen Pyrenophora tritici-repentis reveals chromosomal variations and genome plasticity.</title>
        <authorList>
            <person name="Moolhuijzen P."/>
            <person name="See P.T."/>
            <person name="Hane J.K."/>
            <person name="Shi G."/>
            <person name="Liu Z."/>
            <person name="Oliver R.P."/>
            <person name="Moffat C.S."/>
        </authorList>
    </citation>
    <scope>NUCLEOTIDE SEQUENCE [LARGE SCALE GENOMIC DNA]</scope>
    <source>
        <strain evidence="5">M4</strain>
    </source>
</reference>
<reference evidence="6" key="3">
    <citation type="journal article" date="2022" name="bioRxiv">
        <title>A global pangenome for the wheat fungal pathogen Pyrenophora tritici-repentis and prediction of effector protein structural homology.</title>
        <authorList>
            <person name="Moolhuijzen P."/>
            <person name="See P.T."/>
            <person name="Shi G."/>
            <person name="Powell H.R."/>
            <person name="Cockram J."/>
            <person name="Jorgensen L.N."/>
            <person name="Benslimane H."/>
            <person name="Strelkov S.E."/>
            <person name="Turner J."/>
            <person name="Liu Z."/>
            <person name="Moffat C.S."/>
        </authorList>
    </citation>
    <scope>NUCLEOTIDE SEQUENCE</scope>
    <source>
        <strain evidence="6">86-124</strain>
    </source>
</reference>
<comment type="similarity">
    <text evidence="1">Belongs to the NmrA-type oxidoreductase family. Isoflavone reductase subfamily.</text>
</comment>
<evidence type="ECO:0000313" key="8">
    <source>
        <dbReference type="Proteomes" id="UP000249757"/>
    </source>
</evidence>